<proteinExistence type="predicted"/>
<keyword evidence="12" id="KW-0732">Signal</keyword>
<keyword evidence="6 11" id="KW-0812">Transmembrane</keyword>
<evidence type="ECO:0000313" key="16">
    <source>
        <dbReference type="Proteomes" id="UP000050557"/>
    </source>
</evidence>
<sequence>MYCVARFWKKLYGATIVRTATACAAMCTSCVRSSTNRSANRCCRPCTVWAIAWPRAGMEFKQSLAQRIIIAFALMSALVAGSFAIGIISTVHLVEEKLISAGLGGDLNRLMLMDSVSDWSHRPKPDQLFYFSNGPGDFDLPKDLRHLEPGFHEVFRGPLSYHAMIEVVDGRHYALLQDQSDFEERERVLFAVVLVGFVLALALAVFLGWVLARRVMAPVVRLARQVRHRDQLLGLAPPLAPDYAADEVGELAVAFDATLGRLRQALIRERMFTSDVSHELRTPLMVLASSCELLLENPALDLRGRRQVERIGRACEEMRDLVQTFLMLARTQREDPAMTPKATLVGVAEQLISQWRDPIEGKGLQLIYTPPTDDQLSEIRYNATFLHAVMGNLLRNALHYTDHGFIALTLHAESFTVEDSGVGIPEEKREAMFEPFVRGNEQRGEGLGLGLSLVQRICTNQGWSVDLTPMEPHGCRFKVTLNVVKT</sequence>
<dbReference type="GO" id="GO:0000155">
    <property type="term" value="F:phosphorelay sensor kinase activity"/>
    <property type="evidence" value="ECO:0007669"/>
    <property type="project" value="InterPro"/>
</dbReference>
<comment type="subcellular location">
    <subcellularLocation>
        <location evidence="2">Membrane</location>
    </subcellularLocation>
</comment>
<evidence type="ECO:0000259" key="13">
    <source>
        <dbReference type="PROSITE" id="PS50109"/>
    </source>
</evidence>
<dbReference type="PANTHER" id="PTHR45436:SF16">
    <property type="entry name" value="HISTIDINE KINASE"/>
    <property type="match status" value="1"/>
</dbReference>
<feature type="chain" id="PRO_5044055512" description="histidine kinase" evidence="12">
    <location>
        <begin position="25"/>
        <end position="486"/>
    </location>
</feature>
<dbReference type="SMART" id="SM00387">
    <property type="entry name" value="HATPase_c"/>
    <property type="match status" value="1"/>
</dbReference>
<dbReference type="GO" id="GO:0005886">
    <property type="term" value="C:plasma membrane"/>
    <property type="evidence" value="ECO:0007669"/>
    <property type="project" value="TreeGrafter"/>
</dbReference>
<keyword evidence="7 15" id="KW-0418">Kinase</keyword>
<dbReference type="PATRIC" id="fig|251654.3.peg.5614"/>
<dbReference type="Gene3D" id="6.10.340.10">
    <property type="match status" value="1"/>
</dbReference>
<dbReference type="PROSITE" id="PS50885">
    <property type="entry name" value="HAMP"/>
    <property type="match status" value="1"/>
</dbReference>
<dbReference type="CDD" id="cd00075">
    <property type="entry name" value="HATPase"/>
    <property type="match status" value="1"/>
</dbReference>
<keyword evidence="5" id="KW-0808">Transferase</keyword>
<dbReference type="InterPro" id="IPR003660">
    <property type="entry name" value="HAMP_dom"/>
</dbReference>
<reference evidence="15 16" key="1">
    <citation type="submission" date="2015-09" db="EMBL/GenBank/DDBJ databases">
        <title>Genome announcement of multiple Pseudomonas syringae strains.</title>
        <authorList>
            <person name="Thakur S."/>
            <person name="Wang P.W."/>
            <person name="Gong Y."/>
            <person name="Weir B.S."/>
            <person name="Guttman D.S."/>
        </authorList>
    </citation>
    <scope>NUCLEOTIDE SEQUENCE [LARGE SCALE GENOMIC DNA]</scope>
    <source>
        <strain evidence="15 16">ICMP4531</strain>
    </source>
</reference>
<evidence type="ECO:0000256" key="4">
    <source>
        <dbReference type="ARBA" id="ARBA00022553"/>
    </source>
</evidence>
<organism evidence="15 16">
    <name type="scientific">Pseudomonas syringae pv. helianthi</name>
    <dbReference type="NCBI Taxonomy" id="251654"/>
    <lineage>
        <taxon>Bacteria</taxon>
        <taxon>Pseudomonadati</taxon>
        <taxon>Pseudomonadota</taxon>
        <taxon>Gammaproteobacteria</taxon>
        <taxon>Pseudomonadales</taxon>
        <taxon>Pseudomonadaceae</taxon>
        <taxon>Pseudomonas</taxon>
    </lineage>
</organism>
<dbReference type="InterPro" id="IPR003661">
    <property type="entry name" value="HisK_dim/P_dom"/>
</dbReference>
<keyword evidence="8 11" id="KW-1133">Transmembrane helix</keyword>
<evidence type="ECO:0000313" key="15">
    <source>
        <dbReference type="EMBL" id="KPX45512.1"/>
    </source>
</evidence>
<dbReference type="Gene3D" id="3.30.565.10">
    <property type="entry name" value="Histidine kinase-like ATPase, C-terminal domain"/>
    <property type="match status" value="1"/>
</dbReference>
<evidence type="ECO:0000256" key="5">
    <source>
        <dbReference type="ARBA" id="ARBA00022679"/>
    </source>
</evidence>
<dbReference type="InterPro" id="IPR036890">
    <property type="entry name" value="HATPase_C_sf"/>
</dbReference>
<dbReference type="Pfam" id="PF00672">
    <property type="entry name" value="HAMP"/>
    <property type="match status" value="1"/>
</dbReference>
<keyword evidence="10 11" id="KW-0472">Membrane</keyword>
<dbReference type="Pfam" id="PF02518">
    <property type="entry name" value="HATPase_c"/>
    <property type="match status" value="1"/>
</dbReference>
<dbReference type="PANTHER" id="PTHR45436">
    <property type="entry name" value="SENSOR HISTIDINE KINASE YKOH"/>
    <property type="match status" value="1"/>
</dbReference>
<dbReference type="SUPFAM" id="SSF55874">
    <property type="entry name" value="ATPase domain of HSP90 chaperone/DNA topoisomerase II/histidine kinase"/>
    <property type="match status" value="1"/>
</dbReference>
<evidence type="ECO:0000256" key="8">
    <source>
        <dbReference type="ARBA" id="ARBA00022989"/>
    </source>
</evidence>
<dbReference type="InterPro" id="IPR003594">
    <property type="entry name" value="HATPase_dom"/>
</dbReference>
<dbReference type="InterPro" id="IPR005467">
    <property type="entry name" value="His_kinase_dom"/>
</dbReference>
<evidence type="ECO:0000256" key="3">
    <source>
        <dbReference type="ARBA" id="ARBA00012438"/>
    </source>
</evidence>
<evidence type="ECO:0000256" key="9">
    <source>
        <dbReference type="ARBA" id="ARBA00023012"/>
    </source>
</evidence>
<feature type="domain" description="Histidine kinase" evidence="13">
    <location>
        <begin position="275"/>
        <end position="485"/>
    </location>
</feature>
<name>A0A0P9S2R1_9PSED</name>
<feature type="domain" description="HAMP" evidence="14">
    <location>
        <begin position="213"/>
        <end position="267"/>
    </location>
</feature>
<evidence type="ECO:0000256" key="10">
    <source>
        <dbReference type="ARBA" id="ARBA00023136"/>
    </source>
</evidence>
<dbReference type="SMART" id="SM00304">
    <property type="entry name" value="HAMP"/>
    <property type="match status" value="1"/>
</dbReference>
<dbReference type="Gene3D" id="1.10.287.130">
    <property type="match status" value="1"/>
</dbReference>
<evidence type="ECO:0000256" key="2">
    <source>
        <dbReference type="ARBA" id="ARBA00004370"/>
    </source>
</evidence>
<dbReference type="SMART" id="SM00388">
    <property type="entry name" value="HisKA"/>
    <property type="match status" value="1"/>
</dbReference>
<feature type="transmembrane region" description="Helical" evidence="11">
    <location>
        <begin position="188"/>
        <end position="212"/>
    </location>
</feature>
<dbReference type="InterPro" id="IPR036097">
    <property type="entry name" value="HisK_dim/P_sf"/>
</dbReference>
<feature type="transmembrane region" description="Helical" evidence="11">
    <location>
        <begin position="68"/>
        <end position="88"/>
    </location>
</feature>
<dbReference type="CDD" id="cd00082">
    <property type="entry name" value="HisKA"/>
    <property type="match status" value="1"/>
</dbReference>
<dbReference type="InterPro" id="IPR004358">
    <property type="entry name" value="Sig_transdc_His_kin-like_C"/>
</dbReference>
<dbReference type="PRINTS" id="PR00344">
    <property type="entry name" value="BCTRLSENSOR"/>
</dbReference>
<gene>
    <name evidence="15" type="ORF">ALO68_05601</name>
</gene>
<evidence type="ECO:0000256" key="11">
    <source>
        <dbReference type="SAM" id="Phobius"/>
    </source>
</evidence>
<accession>A0A0P9S2R1</accession>
<dbReference type="Proteomes" id="UP000050557">
    <property type="component" value="Unassembled WGS sequence"/>
</dbReference>
<dbReference type="Pfam" id="PF00512">
    <property type="entry name" value="HisKA"/>
    <property type="match status" value="1"/>
</dbReference>
<keyword evidence="4" id="KW-0597">Phosphoprotein</keyword>
<comment type="catalytic activity">
    <reaction evidence="1">
        <text>ATP + protein L-histidine = ADP + protein N-phospho-L-histidine.</text>
        <dbReference type="EC" id="2.7.13.3"/>
    </reaction>
</comment>
<evidence type="ECO:0000259" key="14">
    <source>
        <dbReference type="PROSITE" id="PS50885"/>
    </source>
</evidence>
<evidence type="ECO:0000256" key="6">
    <source>
        <dbReference type="ARBA" id="ARBA00022692"/>
    </source>
</evidence>
<evidence type="ECO:0000256" key="7">
    <source>
        <dbReference type="ARBA" id="ARBA00022777"/>
    </source>
</evidence>
<dbReference type="SUPFAM" id="SSF47384">
    <property type="entry name" value="Homodimeric domain of signal transducing histidine kinase"/>
    <property type="match status" value="1"/>
</dbReference>
<dbReference type="EMBL" id="LJQM01000119">
    <property type="protein sequence ID" value="KPX45512.1"/>
    <property type="molecule type" value="Genomic_DNA"/>
</dbReference>
<feature type="signal peptide" evidence="12">
    <location>
        <begin position="1"/>
        <end position="24"/>
    </location>
</feature>
<protein>
    <recommendedName>
        <fullName evidence="3">histidine kinase</fullName>
        <ecNumber evidence="3">2.7.13.3</ecNumber>
    </recommendedName>
</protein>
<evidence type="ECO:0000256" key="1">
    <source>
        <dbReference type="ARBA" id="ARBA00000085"/>
    </source>
</evidence>
<keyword evidence="9" id="KW-0902">Two-component regulatory system</keyword>
<dbReference type="InterPro" id="IPR050428">
    <property type="entry name" value="TCS_sensor_his_kinase"/>
</dbReference>
<evidence type="ECO:0000256" key="12">
    <source>
        <dbReference type="SAM" id="SignalP"/>
    </source>
</evidence>
<dbReference type="AlphaFoldDB" id="A0A0P9S2R1"/>
<dbReference type="EC" id="2.7.13.3" evidence="3"/>
<dbReference type="PROSITE" id="PS50109">
    <property type="entry name" value="HIS_KIN"/>
    <property type="match status" value="1"/>
</dbReference>
<comment type="caution">
    <text evidence="15">The sequence shown here is derived from an EMBL/GenBank/DDBJ whole genome shotgun (WGS) entry which is preliminary data.</text>
</comment>